<dbReference type="GO" id="GO:0005886">
    <property type="term" value="C:plasma membrane"/>
    <property type="evidence" value="ECO:0007669"/>
    <property type="project" value="UniProtKB-SubCell"/>
</dbReference>
<dbReference type="Proteomes" id="UP000177737">
    <property type="component" value="Unassembled WGS sequence"/>
</dbReference>
<comment type="similarity">
    <text evidence="1">Belongs to the UPF0161 family.</text>
</comment>
<evidence type="ECO:0000313" key="3">
    <source>
        <dbReference type="Proteomes" id="UP000177737"/>
    </source>
</evidence>
<comment type="subcellular location">
    <subcellularLocation>
        <location evidence="1">Cell membrane</location>
        <topology evidence="1">Peripheral membrane protein</topology>
        <orientation evidence="1">Cytoplasmic side</orientation>
    </subcellularLocation>
</comment>
<protein>
    <recommendedName>
        <fullName evidence="1">Putative membrane protein insertion efficiency factor</fullName>
    </recommendedName>
</protein>
<dbReference type="Pfam" id="PF01809">
    <property type="entry name" value="YidD"/>
    <property type="match status" value="1"/>
</dbReference>
<evidence type="ECO:0000256" key="1">
    <source>
        <dbReference type="HAMAP-Rule" id="MF_00386"/>
    </source>
</evidence>
<reference evidence="2 3" key="1">
    <citation type="journal article" date="2016" name="Nat. Commun.">
        <title>Thousands of microbial genomes shed light on interconnected biogeochemical processes in an aquifer system.</title>
        <authorList>
            <person name="Anantharaman K."/>
            <person name="Brown C.T."/>
            <person name="Hug L.A."/>
            <person name="Sharon I."/>
            <person name="Castelle C.J."/>
            <person name="Probst A.J."/>
            <person name="Thomas B.C."/>
            <person name="Singh A."/>
            <person name="Wilkins M.J."/>
            <person name="Karaoz U."/>
            <person name="Brodie E.L."/>
            <person name="Williams K.H."/>
            <person name="Hubbard S.S."/>
            <person name="Banfield J.F."/>
        </authorList>
    </citation>
    <scope>NUCLEOTIDE SEQUENCE [LARGE SCALE GENOMIC DNA]</scope>
</reference>
<proteinExistence type="inferred from homology"/>
<dbReference type="EMBL" id="MGFN01000007">
    <property type="protein sequence ID" value="OGM07561.1"/>
    <property type="molecule type" value="Genomic_DNA"/>
</dbReference>
<dbReference type="SMART" id="SM01234">
    <property type="entry name" value="Haemolytic"/>
    <property type="match status" value="1"/>
</dbReference>
<gene>
    <name evidence="2" type="ORF">A2129_00030</name>
</gene>
<dbReference type="NCBIfam" id="TIGR00278">
    <property type="entry name" value="membrane protein insertion efficiency factor YidD"/>
    <property type="match status" value="1"/>
</dbReference>
<sequence length="76" mass="8486">MRKVFTIILTFYKKAISPILVINLGHACRFTPTCSEYAKEAIAHFGIVKGLLLSLKRVSRCHPFGGYGYDPVADKI</sequence>
<accession>A0A1F7WXJ5</accession>
<organism evidence="2 3">
    <name type="scientific">Candidatus Woesebacteria bacterium GWC1_42_13</name>
    <dbReference type="NCBI Taxonomy" id="1802475"/>
    <lineage>
        <taxon>Bacteria</taxon>
        <taxon>Candidatus Woeseibacteriota</taxon>
    </lineage>
</organism>
<dbReference type="InterPro" id="IPR002696">
    <property type="entry name" value="Membr_insert_effic_factor_YidD"/>
</dbReference>
<evidence type="ECO:0000313" key="2">
    <source>
        <dbReference type="EMBL" id="OGM07561.1"/>
    </source>
</evidence>
<comment type="caution">
    <text evidence="2">The sequence shown here is derived from an EMBL/GenBank/DDBJ whole genome shotgun (WGS) entry which is preliminary data.</text>
</comment>
<keyword evidence="1" id="KW-1003">Cell membrane</keyword>
<keyword evidence="1" id="KW-0472">Membrane</keyword>
<dbReference type="PANTHER" id="PTHR33383">
    <property type="entry name" value="MEMBRANE PROTEIN INSERTION EFFICIENCY FACTOR-RELATED"/>
    <property type="match status" value="1"/>
</dbReference>
<dbReference type="HAMAP" id="MF_00386">
    <property type="entry name" value="UPF0161_YidD"/>
    <property type="match status" value="1"/>
</dbReference>
<dbReference type="AlphaFoldDB" id="A0A1F7WXJ5"/>
<comment type="function">
    <text evidence="1">Could be involved in insertion of integral membrane proteins into the membrane.</text>
</comment>
<dbReference type="PANTHER" id="PTHR33383:SF1">
    <property type="entry name" value="MEMBRANE PROTEIN INSERTION EFFICIENCY FACTOR-RELATED"/>
    <property type="match status" value="1"/>
</dbReference>
<name>A0A1F7WXJ5_9BACT</name>